<feature type="domain" description="Purine catabolism PurC-like" evidence="2">
    <location>
        <begin position="34"/>
        <end position="139"/>
    </location>
</feature>
<proteinExistence type="predicted"/>
<dbReference type="Pfam" id="PF13556">
    <property type="entry name" value="HTH_30"/>
    <property type="match status" value="1"/>
</dbReference>
<dbReference type="STRING" id="37928.SAMN04489742_2337"/>
<dbReference type="KEGG" id="acry:AC20117_05735"/>
<reference evidence="4 5" key="1">
    <citation type="submission" date="2016-10" db="EMBL/GenBank/DDBJ databases">
        <authorList>
            <person name="de Groot N.N."/>
        </authorList>
    </citation>
    <scope>NUCLEOTIDE SEQUENCE [LARGE SCALE GENOMIC DNA]</scope>
    <source>
        <strain evidence="4 5">DSM 20117</strain>
    </source>
</reference>
<evidence type="ECO:0000313" key="5">
    <source>
        <dbReference type="Proteomes" id="UP000181917"/>
    </source>
</evidence>
<dbReference type="InterPro" id="IPR051448">
    <property type="entry name" value="CdaR-like_regulators"/>
</dbReference>
<sequence length="555" mass="60180">MRAGADQFSGSTAGAFAAVSLERFLERLPDTLTTVHDGRPGTAEPALVRWVEPSELEDPAPYLLEGEFVLTAGLPFLDDGGTPEAVDRYIERLVQAKVCALGFGISPYFSDIPQTLAEACRKHSLTLVTIPEEVPFAALGLEFARLLEAENLRVLRLLSEANRQLMRAVLTPRPEAELLEALVRNVPVWAVLVGANRRVRSRAVPAQLQGGVPEAAELEPMLARLFAGSGPRVEVESFDAPEARRVVAYPLRSTRDANLGALVVGATNPLEPVERNIVETAVGLLEALLRQRTVGSLAPSQLATALLLHPETTTADSRRSQAVGRLVAQSVSAPRHAELRVVQGFQARGSAPETAEKAGQSGRTAGEDPVRGLLQWRRIFDTKLVESTDYGFAAITRLRVDEAVVEEVEKLGWHLVISGTAELPELPEAYRRATSLRQQAQAAGRSIRADQIEFSVTGLLGPEAGAMLFNRSFSQLRQLEPERASALLVVLRAWLEANGSWDGSAKALSLHRNSVRRQIGQVGELLGRDLADAQTRAELLIALNYSPQDLLSGTK</sequence>
<evidence type="ECO:0000259" key="2">
    <source>
        <dbReference type="Pfam" id="PF07905"/>
    </source>
</evidence>
<evidence type="ECO:0000259" key="3">
    <source>
        <dbReference type="Pfam" id="PF13556"/>
    </source>
</evidence>
<dbReference type="AlphaFoldDB" id="A0A1H1D9T1"/>
<dbReference type="InterPro" id="IPR012914">
    <property type="entry name" value="PucR_dom"/>
</dbReference>
<dbReference type="Proteomes" id="UP000181917">
    <property type="component" value="Unassembled WGS sequence"/>
</dbReference>
<dbReference type="Gene3D" id="1.10.10.2840">
    <property type="entry name" value="PucR C-terminal helix-turn-helix domain"/>
    <property type="match status" value="1"/>
</dbReference>
<keyword evidence="5" id="KW-1185">Reference proteome</keyword>
<dbReference type="PANTHER" id="PTHR33744:SF1">
    <property type="entry name" value="DNA-BINDING TRANSCRIPTIONAL ACTIVATOR ADER"/>
    <property type="match status" value="1"/>
</dbReference>
<dbReference type="InterPro" id="IPR025736">
    <property type="entry name" value="PucR_C-HTH_dom"/>
</dbReference>
<dbReference type="InterPro" id="IPR042070">
    <property type="entry name" value="PucR_C-HTH_sf"/>
</dbReference>
<dbReference type="Pfam" id="PF07905">
    <property type="entry name" value="PucR"/>
    <property type="match status" value="1"/>
</dbReference>
<feature type="region of interest" description="Disordered" evidence="1">
    <location>
        <begin position="345"/>
        <end position="367"/>
    </location>
</feature>
<dbReference type="PANTHER" id="PTHR33744">
    <property type="entry name" value="CARBOHYDRATE DIACID REGULATOR"/>
    <property type="match status" value="1"/>
</dbReference>
<name>A0A1H1D9T1_9MICC</name>
<accession>A0A1H1D9T1</accession>
<gene>
    <name evidence="4" type="ORF">SAMN04489742_2337</name>
</gene>
<dbReference type="EMBL" id="FNKH01000002">
    <property type="protein sequence ID" value="SDQ73287.1"/>
    <property type="molecule type" value="Genomic_DNA"/>
</dbReference>
<protein>
    <submittedName>
        <fullName evidence="4">PucR C-terminal helix-turn-helix domain-containing protein</fullName>
    </submittedName>
</protein>
<organism evidence="4 5">
    <name type="scientific">Crystallibacter crystallopoietes</name>
    <dbReference type="NCBI Taxonomy" id="37928"/>
    <lineage>
        <taxon>Bacteria</taxon>
        <taxon>Bacillati</taxon>
        <taxon>Actinomycetota</taxon>
        <taxon>Actinomycetes</taxon>
        <taxon>Micrococcales</taxon>
        <taxon>Micrococcaceae</taxon>
        <taxon>Crystallibacter</taxon>
    </lineage>
</organism>
<feature type="domain" description="PucR C-terminal helix-turn-helix" evidence="3">
    <location>
        <begin position="487"/>
        <end position="543"/>
    </location>
</feature>
<evidence type="ECO:0000256" key="1">
    <source>
        <dbReference type="SAM" id="MobiDB-lite"/>
    </source>
</evidence>
<evidence type="ECO:0000313" key="4">
    <source>
        <dbReference type="EMBL" id="SDQ73287.1"/>
    </source>
</evidence>